<comment type="function">
    <text evidence="7 8">Ethanolamine phosphate transferase involved in glycosylphosphatidylinositol-anchor biosynthesis. Transfers ethanolamine phosphate to the first alpha-1,4-linked mannose of the glycosylphosphatidylinositol precursor of GPI-anchor.</text>
</comment>
<dbReference type="EMBL" id="SGPJ01000258">
    <property type="protein sequence ID" value="THG96140.1"/>
    <property type="molecule type" value="Genomic_DNA"/>
</dbReference>
<dbReference type="EC" id="2.-.-.-" evidence="8"/>
<dbReference type="InterPro" id="IPR017852">
    <property type="entry name" value="GPI_EtnP_transferase_1_C"/>
</dbReference>
<feature type="transmembrane region" description="Helical" evidence="8">
    <location>
        <begin position="463"/>
        <end position="483"/>
    </location>
</feature>
<evidence type="ECO:0000259" key="9">
    <source>
        <dbReference type="Pfam" id="PF04987"/>
    </source>
</evidence>
<keyword evidence="8" id="KW-0472">Membrane</keyword>
<feature type="transmembrane region" description="Helical" evidence="8">
    <location>
        <begin position="348"/>
        <end position="367"/>
    </location>
</feature>
<proteinExistence type="inferred from homology"/>
<evidence type="ECO:0000313" key="10">
    <source>
        <dbReference type="EMBL" id="THG96140.1"/>
    </source>
</evidence>
<dbReference type="SUPFAM" id="SSF53649">
    <property type="entry name" value="Alkaline phosphatase-like"/>
    <property type="match status" value="1"/>
</dbReference>
<dbReference type="GO" id="GO:0006506">
    <property type="term" value="P:GPI anchor biosynthetic process"/>
    <property type="evidence" value="ECO:0007669"/>
    <property type="project" value="UniProtKB-UniPathway"/>
</dbReference>
<evidence type="ECO:0000256" key="6">
    <source>
        <dbReference type="ARBA" id="ARBA00022824"/>
    </source>
</evidence>
<comment type="caution">
    <text evidence="8">Lacks conserved residue(s) required for the propagation of feature annotation.</text>
</comment>
<dbReference type="Pfam" id="PF04987">
    <property type="entry name" value="PigN"/>
    <property type="match status" value="1"/>
</dbReference>
<dbReference type="InterPro" id="IPR002591">
    <property type="entry name" value="Phosphodiest/P_Trfase"/>
</dbReference>
<evidence type="ECO:0000256" key="2">
    <source>
        <dbReference type="ARBA" id="ARBA00004687"/>
    </source>
</evidence>
<evidence type="ECO:0000256" key="3">
    <source>
        <dbReference type="ARBA" id="ARBA00008400"/>
    </source>
</evidence>
<evidence type="ECO:0000256" key="7">
    <source>
        <dbReference type="ARBA" id="ARBA00024850"/>
    </source>
</evidence>
<keyword evidence="6 8" id="KW-0256">Endoplasmic reticulum</keyword>
<keyword evidence="11" id="KW-1185">Reference proteome</keyword>
<keyword evidence="8" id="KW-0812">Transmembrane</keyword>
<keyword evidence="5 8" id="KW-0337">GPI-anchor biosynthesis</keyword>
<dbReference type="Gene3D" id="3.40.720.10">
    <property type="entry name" value="Alkaline Phosphatase, subunit A"/>
    <property type="match status" value="1"/>
</dbReference>
<dbReference type="GO" id="GO:0005789">
    <property type="term" value="C:endoplasmic reticulum membrane"/>
    <property type="evidence" value="ECO:0007669"/>
    <property type="project" value="UniProtKB-SubCell"/>
</dbReference>
<sequence length="525" mass="58464">MENQSGMFSWRSAEASANSDIPQDILPMFAQGATPGKVDTWCYHEDDEDFTKDATALDIWVLDQLRTLFHNASTDASLSAHLHQEKTVFFLHLLGLDTTGHSYRPHSKEYMANIQVVDSIVRQTEAMFSEFYKDESTSFVFTADHGMSKIGNHGDGDPDNTRTPLIAWGAGVRGPLPDTTPSSHDEYSAPWGLSHLLRQDVDQADIAALMNPTRPGYLRSEGKGQARAALINAQVLLEHYRVKHVLKKTHSLFYKPFPYFSDDSEWEHTPGIKGLANITQLLATERYNDARKASAELIKQALAGLRYLETYDRSLIRGIVISAYLGWIAFSAAHILPEEFVQPLQSTFVLNAVSAVILVAFWASFALQKSPATFYAYMAFPVYFWRHAIKATGGSVVALTKNPAVDRVALTKVIVRGCLVVAALQSMVVAYTHRSIWSIGFVIMGLVWPLLTWPTEMTKEDPYLFPSWAGLCTITAIFPLLPVDKAESVMLILAGGFVMLHIGIWALISNKDRKEDNPFNLQSSS</sequence>
<dbReference type="AlphaFoldDB" id="A0A4S4KEK7"/>
<feature type="transmembrane region" description="Helical" evidence="8">
    <location>
        <begin position="489"/>
        <end position="508"/>
    </location>
</feature>
<feature type="transmembrane region" description="Helical" evidence="8">
    <location>
        <begin position="435"/>
        <end position="451"/>
    </location>
</feature>
<name>A0A4S4KEK7_9APHY</name>
<comment type="subcellular location">
    <subcellularLocation>
        <location evidence="1 8">Endoplasmic reticulum membrane</location>
        <topology evidence="1 8">Multi-pass membrane protein</topology>
    </subcellularLocation>
</comment>
<comment type="similarity">
    <text evidence="3 8">Belongs to the PIGG/PIGN/PIGO family. PIGN subfamily.</text>
</comment>
<evidence type="ECO:0000256" key="4">
    <source>
        <dbReference type="ARBA" id="ARBA00020831"/>
    </source>
</evidence>
<evidence type="ECO:0000256" key="5">
    <source>
        <dbReference type="ARBA" id="ARBA00022502"/>
    </source>
</evidence>
<protein>
    <recommendedName>
        <fullName evidence="4 8">GPI ethanolamine phosphate transferase 1</fullName>
        <ecNumber evidence="8">2.-.-.-</ecNumber>
    </recommendedName>
</protein>
<dbReference type="Pfam" id="PF01663">
    <property type="entry name" value="Phosphodiest"/>
    <property type="match status" value="1"/>
</dbReference>
<evidence type="ECO:0000313" key="11">
    <source>
        <dbReference type="Proteomes" id="UP000309038"/>
    </source>
</evidence>
<feature type="transmembrane region" description="Helical" evidence="8">
    <location>
        <begin position="315"/>
        <end position="336"/>
    </location>
</feature>
<reference evidence="10 11" key="1">
    <citation type="submission" date="2019-02" db="EMBL/GenBank/DDBJ databases">
        <title>Genome sequencing of the rare red list fungi Phlebia centrifuga.</title>
        <authorList>
            <person name="Buettner E."/>
            <person name="Kellner H."/>
        </authorList>
    </citation>
    <scope>NUCLEOTIDE SEQUENCE [LARGE SCALE GENOMIC DNA]</scope>
    <source>
        <strain evidence="10 11">DSM 108282</strain>
    </source>
</reference>
<dbReference type="UniPathway" id="UPA00196"/>
<dbReference type="PANTHER" id="PTHR12250:SF0">
    <property type="entry name" value="GPI ETHANOLAMINE PHOSPHATE TRANSFERASE 1"/>
    <property type="match status" value="1"/>
</dbReference>
<dbReference type="InterPro" id="IPR017850">
    <property type="entry name" value="Alkaline_phosphatase_core_sf"/>
</dbReference>
<keyword evidence="8" id="KW-1133">Transmembrane helix</keyword>
<comment type="pathway">
    <text evidence="2 8">Glycolipid biosynthesis; glycosylphosphatidylinositol-anchor biosynthesis.</text>
</comment>
<evidence type="ECO:0000256" key="8">
    <source>
        <dbReference type="RuleBase" id="RU367138"/>
    </source>
</evidence>
<dbReference type="Proteomes" id="UP000309038">
    <property type="component" value="Unassembled WGS sequence"/>
</dbReference>
<gene>
    <name evidence="10" type="ORF">EW026_g5636</name>
</gene>
<comment type="caution">
    <text evidence="10">The sequence shown here is derived from an EMBL/GenBank/DDBJ whole genome shotgun (WGS) entry which is preliminary data.</text>
</comment>
<accession>A0A4S4KEK7</accession>
<evidence type="ECO:0000256" key="1">
    <source>
        <dbReference type="ARBA" id="ARBA00004477"/>
    </source>
</evidence>
<dbReference type="InterPro" id="IPR007070">
    <property type="entry name" value="GPI_EtnP_transferase_1"/>
</dbReference>
<keyword evidence="8" id="KW-0808">Transferase</keyword>
<organism evidence="10 11">
    <name type="scientific">Hermanssonia centrifuga</name>
    <dbReference type="NCBI Taxonomy" id="98765"/>
    <lineage>
        <taxon>Eukaryota</taxon>
        <taxon>Fungi</taxon>
        <taxon>Dikarya</taxon>
        <taxon>Basidiomycota</taxon>
        <taxon>Agaricomycotina</taxon>
        <taxon>Agaricomycetes</taxon>
        <taxon>Polyporales</taxon>
        <taxon>Meruliaceae</taxon>
        <taxon>Hermanssonia</taxon>
    </lineage>
</organism>
<dbReference type="GO" id="GO:0051377">
    <property type="term" value="F:mannose-ethanolamine phosphotransferase activity"/>
    <property type="evidence" value="ECO:0007669"/>
    <property type="project" value="UniProtKB-UniRule"/>
</dbReference>
<feature type="domain" description="GPI ethanolamine phosphate transferase 1 C-terminal" evidence="9">
    <location>
        <begin position="304"/>
        <end position="512"/>
    </location>
</feature>
<dbReference type="PANTHER" id="PTHR12250">
    <property type="entry name" value="PHOSPHATIDYLINOSITOL GLYCAN, CLASS N"/>
    <property type="match status" value="1"/>
</dbReference>